<evidence type="ECO:0000313" key="1">
    <source>
        <dbReference type="EMBL" id="RNA36368.1"/>
    </source>
</evidence>
<keyword evidence="2" id="KW-1185">Reference proteome</keyword>
<dbReference type="Proteomes" id="UP000276133">
    <property type="component" value="Unassembled WGS sequence"/>
</dbReference>
<gene>
    <name evidence="1" type="ORF">BpHYR1_022984</name>
</gene>
<organism evidence="1 2">
    <name type="scientific">Brachionus plicatilis</name>
    <name type="common">Marine rotifer</name>
    <name type="synonym">Brachionus muelleri</name>
    <dbReference type="NCBI Taxonomy" id="10195"/>
    <lineage>
        <taxon>Eukaryota</taxon>
        <taxon>Metazoa</taxon>
        <taxon>Spiralia</taxon>
        <taxon>Gnathifera</taxon>
        <taxon>Rotifera</taxon>
        <taxon>Eurotatoria</taxon>
        <taxon>Monogononta</taxon>
        <taxon>Pseudotrocha</taxon>
        <taxon>Ploima</taxon>
        <taxon>Brachionidae</taxon>
        <taxon>Brachionus</taxon>
    </lineage>
</organism>
<sequence>MASFSISLAVSSDFCFSSGSNAFNSICIESTTWFVCRINLKNLRKKLIHFFFEKRMIADLTNKVISIFSNKLIIFYRFFFTDN</sequence>
<comment type="caution">
    <text evidence="1">The sequence shown here is derived from an EMBL/GenBank/DDBJ whole genome shotgun (WGS) entry which is preliminary data.</text>
</comment>
<name>A0A3M7SLI0_BRAPC</name>
<dbReference type="EMBL" id="REGN01001195">
    <property type="protein sequence ID" value="RNA36368.1"/>
    <property type="molecule type" value="Genomic_DNA"/>
</dbReference>
<dbReference type="AlphaFoldDB" id="A0A3M7SLI0"/>
<protein>
    <submittedName>
        <fullName evidence="1">Uncharacterized protein</fullName>
    </submittedName>
</protein>
<accession>A0A3M7SLI0</accession>
<evidence type="ECO:0000313" key="2">
    <source>
        <dbReference type="Proteomes" id="UP000276133"/>
    </source>
</evidence>
<proteinExistence type="predicted"/>
<reference evidence="1 2" key="1">
    <citation type="journal article" date="2018" name="Sci. Rep.">
        <title>Genomic signatures of local adaptation to the degree of environmental predictability in rotifers.</title>
        <authorList>
            <person name="Franch-Gras L."/>
            <person name="Hahn C."/>
            <person name="Garcia-Roger E.M."/>
            <person name="Carmona M.J."/>
            <person name="Serra M."/>
            <person name="Gomez A."/>
        </authorList>
    </citation>
    <scope>NUCLEOTIDE SEQUENCE [LARGE SCALE GENOMIC DNA]</scope>
    <source>
        <strain evidence="1">HYR1</strain>
    </source>
</reference>